<sequence length="316" mass="35020">MHVDSSKVLPAAIPAPGSVRVSKILVHPIKVRPPVILAQIRVFWQGIGLQYDRIWSIIDATTKRILTAREVPKMVLISPLIEKDESLPYHGLLNVTFPEESGLQPFSIPLQPTKDILAKWQILPQITIWPTHPPVDGYICESVSRDSPSPSDILSQYFGKSVHLVLKGPQPREIDSTEKYPDLKATAKYQDIERVGTQGISEEWATGSVVVERFRPNIVLQGGGPFAEDQWDQITIGSEDAPVLSLVSKCTRCLLPNVSPETGIRDAAVPYKVIMKFRTGLDSKEKMKPCVGCNAVPDANGRVSVGDWVYVRKLQT</sequence>
<dbReference type="SUPFAM" id="SSF141673">
    <property type="entry name" value="MOSC N-terminal domain-like"/>
    <property type="match status" value="1"/>
</dbReference>
<dbReference type="GO" id="GO:0003824">
    <property type="term" value="F:catalytic activity"/>
    <property type="evidence" value="ECO:0007669"/>
    <property type="project" value="InterPro"/>
</dbReference>
<proteinExistence type="predicted"/>
<dbReference type="PROSITE" id="PS51340">
    <property type="entry name" value="MOSC"/>
    <property type="match status" value="1"/>
</dbReference>
<dbReference type="InterPro" id="IPR011037">
    <property type="entry name" value="Pyrv_Knase-like_insert_dom_sf"/>
</dbReference>
<organism evidence="2 3">
    <name type="scientific">Ephemerocybe angulata</name>
    <dbReference type="NCBI Taxonomy" id="980116"/>
    <lineage>
        <taxon>Eukaryota</taxon>
        <taxon>Fungi</taxon>
        <taxon>Dikarya</taxon>
        <taxon>Basidiomycota</taxon>
        <taxon>Agaricomycotina</taxon>
        <taxon>Agaricomycetes</taxon>
        <taxon>Agaricomycetidae</taxon>
        <taxon>Agaricales</taxon>
        <taxon>Agaricineae</taxon>
        <taxon>Psathyrellaceae</taxon>
        <taxon>Ephemerocybe</taxon>
    </lineage>
</organism>
<dbReference type="GO" id="GO:0030170">
    <property type="term" value="F:pyridoxal phosphate binding"/>
    <property type="evidence" value="ECO:0007669"/>
    <property type="project" value="InterPro"/>
</dbReference>
<reference evidence="2 3" key="1">
    <citation type="submission" date="2020-07" db="EMBL/GenBank/DDBJ databases">
        <title>Comparative genomics of pyrophilous fungi reveals a link between fire events and developmental genes.</title>
        <authorList>
            <consortium name="DOE Joint Genome Institute"/>
            <person name="Steindorff A.S."/>
            <person name="Carver A."/>
            <person name="Calhoun S."/>
            <person name="Stillman K."/>
            <person name="Liu H."/>
            <person name="Lipzen A."/>
            <person name="Pangilinan J."/>
            <person name="Labutti K."/>
            <person name="Bruns T.D."/>
            <person name="Grigoriev I.V."/>
        </authorList>
    </citation>
    <scope>NUCLEOTIDE SEQUENCE [LARGE SCALE GENOMIC DNA]</scope>
    <source>
        <strain evidence="2 3">CBS 144469</strain>
    </source>
</reference>
<dbReference type="InterPro" id="IPR005303">
    <property type="entry name" value="MOCOS_middle"/>
</dbReference>
<dbReference type="GO" id="GO:0030151">
    <property type="term" value="F:molybdenum ion binding"/>
    <property type="evidence" value="ECO:0007669"/>
    <property type="project" value="InterPro"/>
</dbReference>
<evidence type="ECO:0000313" key="3">
    <source>
        <dbReference type="Proteomes" id="UP000521943"/>
    </source>
</evidence>
<comment type="caution">
    <text evidence="2">The sequence shown here is derived from an EMBL/GenBank/DDBJ whole genome shotgun (WGS) entry which is preliminary data.</text>
</comment>
<dbReference type="PANTHER" id="PTHR14237">
    <property type="entry name" value="MOLYBDOPTERIN COFACTOR SULFURASE MOSC"/>
    <property type="match status" value="1"/>
</dbReference>
<dbReference type="PANTHER" id="PTHR14237:SF19">
    <property type="entry name" value="MITOCHONDRIAL AMIDOXIME REDUCING COMPONENT 1"/>
    <property type="match status" value="1"/>
</dbReference>
<dbReference type="Pfam" id="PF03473">
    <property type="entry name" value="MOSC"/>
    <property type="match status" value="1"/>
</dbReference>
<dbReference type="OrthoDB" id="17255at2759"/>
<dbReference type="Proteomes" id="UP000521943">
    <property type="component" value="Unassembled WGS sequence"/>
</dbReference>
<evidence type="ECO:0000313" key="2">
    <source>
        <dbReference type="EMBL" id="KAF6754343.1"/>
    </source>
</evidence>
<feature type="domain" description="MOSC" evidence="1">
    <location>
        <begin position="147"/>
        <end position="312"/>
    </location>
</feature>
<gene>
    <name evidence="2" type="ORF">DFP72DRAFT_990538</name>
</gene>
<dbReference type="Pfam" id="PF03476">
    <property type="entry name" value="MOSC_N"/>
    <property type="match status" value="1"/>
</dbReference>
<dbReference type="EMBL" id="JACGCI010000035">
    <property type="protein sequence ID" value="KAF6754343.1"/>
    <property type="molecule type" value="Genomic_DNA"/>
</dbReference>
<evidence type="ECO:0000259" key="1">
    <source>
        <dbReference type="PROSITE" id="PS51340"/>
    </source>
</evidence>
<dbReference type="SUPFAM" id="SSF50800">
    <property type="entry name" value="PK beta-barrel domain-like"/>
    <property type="match status" value="1"/>
</dbReference>
<accession>A0A8H6HYV1</accession>
<protein>
    <recommendedName>
        <fullName evidence="1">MOSC domain-containing protein</fullName>
    </recommendedName>
</protein>
<keyword evidence="3" id="KW-1185">Reference proteome</keyword>
<name>A0A8H6HYV1_9AGAR</name>
<dbReference type="AlphaFoldDB" id="A0A8H6HYV1"/>
<dbReference type="InterPro" id="IPR005302">
    <property type="entry name" value="MoCF_Sase_C"/>
</dbReference>